<proteinExistence type="predicted"/>
<dbReference type="InterPro" id="IPR007462">
    <property type="entry name" value="COV1-like"/>
</dbReference>
<sequence>MRRFIKLLLRSFLQGLVVIGPVAVTAYVIYLVFDHVDTLLPFKMPRGMGFLIVISAVTLVGYLGTRFFFAKLIDGFNHLLEHTPGVKHIYSSVREVMGSFVGDKRKFNKPVWVKVGNDPEIWRIGFLTQKSMSNLGLEDMVAVYMPHAYAISGWVIMTQRTNIKPVTKMDAAEAMKFAVSGGITFSEDKK</sequence>
<keyword evidence="1" id="KW-0472">Membrane</keyword>
<dbReference type="RefSeq" id="WP_344822953.1">
    <property type="nucleotide sequence ID" value="NZ_BAABEZ010000004.1"/>
</dbReference>
<dbReference type="PANTHER" id="PTHR31876:SF26">
    <property type="entry name" value="PROTEIN LIKE COV 2"/>
    <property type="match status" value="1"/>
</dbReference>
<comment type="caution">
    <text evidence="2">The sequence shown here is derived from an EMBL/GenBank/DDBJ whole genome shotgun (WGS) entry which is preliminary data.</text>
</comment>
<evidence type="ECO:0000313" key="2">
    <source>
        <dbReference type="EMBL" id="GAA4451099.1"/>
    </source>
</evidence>
<evidence type="ECO:0008006" key="4">
    <source>
        <dbReference type="Google" id="ProtNLM"/>
    </source>
</evidence>
<dbReference type="Proteomes" id="UP001501410">
    <property type="component" value="Unassembled WGS sequence"/>
</dbReference>
<keyword evidence="3" id="KW-1185">Reference proteome</keyword>
<evidence type="ECO:0000313" key="3">
    <source>
        <dbReference type="Proteomes" id="UP001501410"/>
    </source>
</evidence>
<organism evidence="2 3">
    <name type="scientific">Rurimicrobium arvi</name>
    <dbReference type="NCBI Taxonomy" id="2049916"/>
    <lineage>
        <taxon>Bacteria</taxon>
        <taxon>Pseudomonadati</taxon>
        <taxon>Bacteroidota</taxon>
        <taxon>Chitinophagia</taxon>
        <taxon>Chitinophagales</taxon>
        <taxon>Chitinophagaceae</taxon>
        <taxon>Rurimicrobium</taxon>
    </lineage>
</organism>
<dbReference type="EMBL" id="BAABEZ010000004">
    <property type="protein sequence ID" value="GAA4451099.1"/>
    <property type="molecule type" value="Genomic_DNA"/>
</dbReference>
<keyword evidence="1" id="KW-0812">Transmembrane</keyword>
<reference evidence="3" key="1">
    <citation type="journal article" date="2019" name="Int. J. Syst. Evol. Microbiol.">
        <title>The Global Catalogue of Microorganisms (GCM) 10K type strain sequencing project: providing services to taxonomists for standard genome sequencing and annotation.</title>
        <authorList>
            <consortium name="The Broad Institute Genomics Platform"/>
            <consortium name="The Broad Institute Genome Sequencing Center for Infectious Disease"/>
            <person name="Wu L."/>
            <person name="Ma J."/>
        </authorList>
    </citation>
    <scope>NUCLEOTIDE SEQUENCE [LARGE SCALE GENOMIC DNA]</scope>
    <source>
        <strain evidence="3">JCM 31921</strain>
    </source>
</reference>
<dbReference type="Pfam" id="PF04367">
    <property type="entry name" value="DUF502"/>
    <property type="match status" value="1"/>
</dbReference>
<protein>
    <recommendedName>
        <fullName evidence="4">DUF502 domain-containing protein</fullName>
    </recommendedName>
</protein>
<dbReference type="PANTHER" id="PTHR31876">
    <property type="entry name" value="COV-LIKE PROTEIN 1"/>
    <property type="match status" value="1"/>
</dbReference>
<feature type="transmembrane region" description="Helical" evidence="1">
    <location>
        <begin position="12"/>
        <end position="33"/>
    </location>
</feature>
<name>A0ABP8MKM2_9BACT</name>
<keyword evidence="1" id="KW-1133">Transmembrane helix</keyword>
<accession>A0ABP8MKM2</accession>
<gene>
    <name evidence="2" type="ORF">GCM10023092_08140</name>
</gene>
<evidence type="ECO:0000256" key="1">
    <source>
        <dbReference type="SAM" id="Phobius"/>
    </source>
</evidence>
<feature type="transmembrane region" description="Helical" evidence="1">
    <location>
        <begin position="48"/>
        <end position="69"/>
    </location>
</feature>